<evidence type="ECO:0000313" key="1">
    <source>
        <dbReference type="EMBL" id="CAD2138444.1"/>
    </source>
</evidence>
<evidence type="ECO:0000313" key="2">
    <source>
        <dbReference type="Proteomes" id="UP000580250"/>
    </source>
</evidence>
<protein>
    <submittedName>
        <fullName evidence="1">Uncharacterized protein</fullName>
    </submittedName>
</protein>
<accession>A0A6V7TZ42</accession>
<proteinExistence type="predicted"/>
<sequence length="114" mass="13977">MFGFGIKWIYEDEEYDILLELPNIIKNKNQLKIVYYYLNKLFNCSFESGYINEFVFNPNLIELLFERIPKQFRVQTSLLMPFEASISENFLKFFMKYLLSEILRINFYGWFKDF</sequence>
<reference evidence="1 2" key="1">
    <citation type="submission" date="2020-08" db="EMBL/GenBank/DDBJ databases">
        <authorList>
            <person name="Koutsovoulos G."/>
            <person name="Danchin GJ E."/>
        </authorList>
    </citation>
    <scope>NUCLEOTIDE SEQUENCE [LARGE SCALE GENOMIC DNA]</scope>
</reference>
<organism evidence="1 2">
    <name type="scientific">Meloidogyne enterolobii</name>
    <name type="common">Root-knot nematode worm</name>
    <name type="synonym">Meloidogyne mayaguensis</name>
    <dbReference type="NCBI Taxonomy" id="390850"/>
    <lineage>
        <taxon>Eukaryota</taxon>
        <taxon>Metazoa</taxon>
        <taxon>Ecdysozoa</taxon>
        <taxon>Nematoda</taxon>
        <taxon>Chromadorea</taxon>
        <taxon>Rhabditida</taxon>
        <taxon>Tylenchina</taxon>
        <taxon>Tylenchomorpha</taxon>
        <taxon>Tylenchoidea</taxon>
        <taxon>Meloidogynidae</taxon>
        <taxon>Meloidogyninae</taxon>
        <taxon>Meloidogyne</taxon>
    </lineage>
</organism>
<gene>
    <name evidence="1" type="ORF">MENT_LOCUS5811</name>
</gene>
<dbReference type="AlphaFoldDB" id="A0A6V7TZ42"/>
<dbReference type="EMBL" id="CAJEWN010000021">
    <property type="protein sequence ID" value="CAD2138444.1"/>
    <property type="molecule type" value="Genomic_DNA"/>
</dbReference>
<dbReference type="Proteomes" id="UP000580250">
    <property type="component" value="Unassembled WGS sequence"/>
</dbReference>
<name>A0A6V7TZ42_MELEN</name>
<comment type="caution">
    <text evidence="1">The sequence shown here is derived from an EMBL/GenBank/DDBJ whole genome shotgun (WGS) entry which is preliminary data.</text>
</comment>